<organism evidence="1 2">
    <name type="scientific">Blastococcus tunisiensis</name>
    <dbReference type="NCBI Taxonomy" id="1798228"/>
    <lineage>
        <taxon>Bacteria</taxon>
        <taxon>Bacillati</taxon>
        <taxon>Actinomycetota</taxon>
        <taxon>Actinomycetes</taxon>
        <taxon>Geodermatophilales</taxon>
        <taxon>Geodermatophilaceae</taxon>
        <taxon>Blastococcus</taxon>
    </lineage>
</organism>
<accession>A0A1I2I8F1</accession>
<dbReference type="RefSeq" id="WP_092200914.1">
    <property type="nucleotide sequence ID" value="NZ_FOND01000012.1"/>
</dbReference>
<protein>
    <submittedName>
        <fullName evidence="1">Uncharacterized protein</fullName>
    </submittedName>
</protein>
<proteinExistence type="predicted"/>
<gene>
    <name evidence="1" type="ORF">SAMN05216574_112158</name>
</gene>
<dbReference type="Proteomes" id="UP000198589">
    <property type="component" value="Unassembled WGS sequence"/>
</dbReference>
<keyword evidence="2" id="KW-1185">Reference proteome</keyword>
<dbReference type="AlphaFoldDB" id="A0A1I2I8F1"/>
<reference evidence="2" key="1">
    <citation type="submission" date="2016-10" db="EMBL/GenBank/DDBJ databases">
        <authorList>
            <person name="Varghese N."/>
            <person name="Submissions S."/>
        </authorList>
    </citation>
    <scope>NUCLEOTIDE SEQUENCE [LARGE SCALE GENOMIC DNA]</scope>
    <source>
        <strain evidence="2">DSM 46838</strain>
    </source>
</reference>
<evidence type="ECO:0000313" key="2">
    <source>
        <dbReference type="Proteomes" id="UP000198589"/>
    </source>
</evidence>
<dbReference type="STRING" id="1798228.SAMN05216574_112158"/>
<dbReference type="EMBL" id="FOND01000012">
    <property type="protein sequence ID" value="SFF38679.1"/>
    <property type="molecule type" value="Genomic_DNA"/>
</dbReference>
<sequence length="86" mass="9462">MSSADGWDLTVPEDAAELLAELRRHGVRPGQRLHVVRADKEPEQPSGEDAARPTRAKLDFIGSVHGGPADLSIRTDEYLQRGFGRE</sequence>
<dbReference type="OrthoDB" id="5191536at2"/>
<evidence type="ECO:0000313" key="1">
    <source>
        <dbReference type="EMBL" id="SFF38679.1"/>
    </source>
</evidence>
<name>A0A1I2I8F1_9ACTN</name>